<dbReference type="EMBL" id="JAGSXH010000049">
    <property type="protein sequence ID" value="MBS2964378.1"/>
    <property type="molecule type" value="Genomic_DNA"/>
</dbReference>
<proteinExistence type="predicted"/>
<sequence length="363" mass="39147">MTVEQPLTAPAAVLDRAAADRAAGLEFGRTIDRSLVHRAALEEVFVTDFRSLAPDRFRAGGRLPLAHPYYTDDVALSRRYDALAVFECVRQTLLCALHLHHRVADEAKAVTASTGLRVADPAALEARPGGHELELDGSVLVEKQRDGALGRVVHRVEVRSAGRLVGDVTVDTAVLNAAAYGQLRMKERDTVAPSSAALAERQEPSALPAALFGRQNPDNVLLRSVRVDGCAAQAGMRLPLSHSSLFDHPQDHLPGTALLEAARQLALLLAGEVFGRWPARTVLLALDARYHRFAELDQPLTIEARYVEAGPRSFTEPIAVVFRQSGRDVAEVTLRLTGAEPGAASALPQPARGSRADDGRERS</sequence>
<dbReference type="InterPro" id="IPR029069">
    <property type="entry name" value="HotDog_dom_sf"/>
</dbReference>
<gene>
    <name evidence="3" type="ORF">KGA66_15075</name>
</gene>
<feature type="domain" description="A-factor biosynthesis hotdog" evidence="2">
    <location>
        <begin position="213"/>
        <end position="336"/>
    </location>
</feature>
<dbReference type="RefSeq" id="WP_211468744.1">
    <property type="nucleotide sequence ID" value="NZ_JAGSXH010000049.1"/>
</dbReference>
<dbReference type="AlphaFoldDB" id="A0A8J7WL67"/>
<feature type="domain" description="A-factor biosynthesis hotdog" evidence="2">
    <location>
        <begin position="35"/>
        <end position="172"/>
    </location>
</feature>
<name>A0A8J7WL67_9ACTN</name>
<accession>A0A8J7WL67</accession>
<evidence type="ECO:0000313" key="3">
    <source>
        <dbReference type="EMBL" id="MBS2964378.1"/>
    </source>
</evidence>
<dbReference type="Pfam" id="PF03756">
    <property type="entry name" value="AfsA"/>
    <property type="match status" value="2"/>
</dbReference>
<organism evidence="3 4">
    <name type="scientific">Actinocrinis puniceicyclus</name>
    <dbReference type="NCBI Taxonomy" id="977794"/>
    <lineage>
        <taxon>Bacteria</taxon>
        <taxon>Bacillati</taxon>
        <taxon>Actinomycetota</taxon>
        <taxon>Actinomycetes</taxon>
        <taxon>Catenulisporales</taxon>
        <taxon>Actinospicaceae</taxon>
        <taxon>Actinocrinis</taxon>
    </lineage>
</organism>
<dbReference type="SUPFAM" id="SSF54637">
    <property type="entry name" value="Thioesterase/thiol ester dehydrase-isomerase"/>
    <property type="match status" value="1"/>
</dbReference>
<keyword evidence="4" id="KW-1185">Reference proteome</keyword>
<evidence type="ECO:0000313" key="4">
    <source>
        <dbReference type="Proteomes" id="UP000677913"/>
    </source>
</evidence>
<feature type="compositionally biased region" description="Basic and acidic residues" evidence="1">
    <location>
        <begin position="354"/>
        <end position="363"/>
    </location>
</feature>
<feature type="region of interest" description="Disordered" evidence="1">
    <location>
        <begin position="340"/>
        <end position="363"/>
    </location>
</feature>
<protein>
    <recommendedName>
        <fullName evidence="2">A-factor biosynthesis hotdog domain-containing protein</fullName>
    </recommendedName>
</protein>
<reference evidence="3" key="1">
    <citation type="submission" date="2021-04" db="EMBL/GenBank/DDBJ databases">
        <title>Genome based classification of Actinospica acidithermotolerans sp. nov., an actinobacterium isolated from an Indonesian hot spring.</title>
        <authorList>
            <person name="Kusuma A.B."/>
            <person name="Putra K.E."/>
            <person name="Nafisah S."/>
            <person name="Loh J."/>
            <person name="Nouioui I."/>
            <person name="Goodfellow M."/>
        </authorList>
    </citation>
    <scope>NUCLEOTIDE SEQUENCE</scope>
    <source>
        <strain evidence="3">DSM 45618</strain>
    </source>
</reference>
<dbReference type="InterPro" id="IPR005509">
    <property type="entry name" value="AfsA_hotdog_dom"/>
</dbReference>
<evidence type="ECO:0000256" key="1">
    <source>
        <dbReference type="SAM" id="MobiDB-lite"/>
    </source>
</evidence>
<evidence type="ECO:0000259" key="2">
    <source>
        <dbReference type="Pfam" id="PF03756"/>
    </source>
</evidence>
<comment type="caution">
    <text evidence="3">The sequence shown here is derived from an EMBL/GenBank/DDBJ whole genome shotgun (WGS) entry which is preliminary data.</text>
</comment>
<dbReference type="Proteomes" id="UP000677913">
    <property type="component" value="Unassembled WGS sequence"/>
</dbReference>